<evidence type="ECO:0000256" key="3">
    <source>
        <dbReference type="ARBA" id="ARBA00022448"/>
    </source>
</evidence>
<feature type="transmembrane region" description="Helical" evidence="9">
    <location>
        <begin position="154"/>
        <end position="172"/>
    </location>
</feature>
<feature type="transmembrane region" description="Helical" evidence="9">
    <location>
        <begin position="243"/>
        <end position="263"/>
    </location>
</feature>
<dbReference type="eggNOG" id="KOG2766">
    <property type="taxonomic scope" value="Eukaryota"/>
</dbReference>
<evidence type="ECO:0000256" key="1">
    <source>
        <dbReference type="ARBA" id="ARBA00004141"/>
    </source>
</evidence>
<keyword evidence="3" id="KW-0813">Transport</keyword>
<feature type="transmembrane region" description="Helical" evidence="9">
    <location>
        <begin position="275"/>
        <end position="295"/>
    </location>
</feature>
<dbReference type="InterPro" id="IPR052221">
    <property type="entry name" value="SLC35F_Transporter"/>
</dbReference>
<evidence type="ECO:0000256" key="2">
    <source>
        <dbReference type="ARBA" id="ARBA00007863"/>
    </source>
</evidence>
<gene>
    <name evidence="10" type="ORF">BRAFLDRAFT_83026</name>
</gene>
<dbReference type="EMBL" id="GG666679">
    <property type="protein sequence ID" value="EEN44057.1"/>
    <property type="molecule type" value="Genomic_DNA"/>
</dbReference>
<dbReference type="AlphaFoldDB" id="C3ZTQ9"/>
<proteinExistence type="inferred from homology"/>
<dbReference type="PANTHER" id="PTHR14233">
    <property type="entry name" value="DUF914-RELATED"/>
    <property type="match status" value="1"/>
</dbReference>
<evidence type="ECO:0000256" key="9">
    <source>
        <dbReference type="SAM" id="Phobius"/>
    </source>
</evidence>
<feature type="transmembrane region" description="Helical" evidence="9">
    <location>
        <begin position="212"/>
        <end position="231"/>
    </location>
</feature>
<dbReference type="STRING" id="7739.C3ZTQ9"/>
<keyword evidence="4 9" id="KW-0812">Transmembrane</keyword>
<evidence type="ECO:0000256" key="7">
    <source>
        <dbReference type="ARBA" id="ARBA00037727"/>
    </source>
</evidence>
<comment type="function">
    <text evidence="7">Putative solute transporter.</text>
</comment>
<feature type="transmembrane region" description="Helical" evidence="9">
    <location>
        <begin position="178"/>
        <end position="200"/>
    </location>
</feature>
<dbReference type="Pfam" id="PF06027">
    <property type="entry name" value="SLC35F"/>
    <property type="match status" value="1"/>
</dbReference>
<name>C3ZTQ9_BRAFL</name>
<keyword evidence="6 9" id="KW-0472">Membrane</keyword>
<keyword evidence="5 9" id="KW-1133">Transmembrane helix</keyword>
<evidence type="ECO:0000256" key="6">
    <source>
        <dbReference type="ARBA" id="ARBA00023136"/>
    </source>
</evidence>
<dbReference type="SUPFAM" id="SSF103481">
    <property type="entry name" value="Multidrug resistance efflux transporter EmrE"/>
    <property type="match status" value="1"/>
</dbReference>
<evidence type="ECO:0000313" key="10">
    <source>
        <dbReference type="EMBL" id="EEN44057.1"/>
    </source>
</evidence>
<dbReference type="InterPro" id="IPR009262">
    <property type="entry name" value="SLC35_F1/F2/F6"/>
</dbReference>
<feature type="transmembrane region" description="Helical" evidence="9">
    <location>
        <begin position="77"/>
        <end position="93"/>
    </location>
</feature>
<dbReference type="InterPro" id="IPR037185">
    <property type="entry name" value="EmrE-like"/>
</dbReference>
<feature type="compositionally biased region" description="Basic and acidic residues" evidence="8">
    <location>
        <begin position="389"/>
        <end position="405"/>
    </location>
</feature>
<reference evidence="10" key="1">
    <citation type="journal article" date="2008" name="Nature">
        <title>The amphioxus genome and the evolution of the chordate karyotype.</title>
        <authorList>
            <consortium name="US DOE Joint Genome Institute (JGI-PGF)"/>
            <person name="Putnam N.H."/>
            <person name="Butts T."/>
            <person name="Ferrier D.E.K."/>
            <person name="Furlong R.F."/>
            <person name="Hellsten U."/>
            <person name="Kawashima T."/>
            <person name="Robinson-Rechavi M."/>
            <person name="Shoguchi E."/>
            <person name="Terry A."/>
            <person name="Yu J.-K."/>
            <person name="Benito-Gutierrez E.L."/>
            <person name="Dubchak I."/>
            <person name="Garcia-Fernandez J."/>
            <person name="Gibson-Brown J.J."/>
            <person name="Grigoriev I.V."/>
            <person name="Horton A.C."/>
            <person name="de Jong P.J."/>
            <person name="Jurka J."/>
            <person name="Kapitonov V.V."/>
            <person name="Kohara Y."/>
            <person name="Kuroki Y."/>
            <person name="Lindquist E."/>
            <person name="Lucas S."/>
            <person name="Osoegawa K."/>
            <person name="Pennacchio L.A."/>
            <person name="Salamov A.A."/>
            <person name="Satou Y."/>
            <person name="Sauka-Spengler T."/>
            <person name="Schmutz J."/>
            <person name="Shin-I T."/>
            <person name="Toyoda A."/>
            <person name="Bronner-Fraser M."/>
            <person name="Fujiyama A."/>
            <person name="Holland L.Z."/>
            <person name="Holland P.W.H."/>
            <person name="Satoh N."/>
            <person name="Rokhsar D.S."/>
        </authorList>
    </citation>
    <scope>NUCLEOTIDE SEQUENCE [LARGE SCALE GENOMIC DNA]</scope>
    <source>
        <strain evidence="10">S238N-H82</strain>
        <tissue evidence="10">Testes</tissue>
    </source>
</reference>
<feature type="transmembrane region" description="Helical" evidence="9">
    <location>
        <begin position="333"/>
        <end position="350"/>
    </location>
</feature>
<accession>C3ZTQ9</accession>
<comment type="subcellular location">
    <subcellularLocation>
        <location evidence="1">Membrane</location>
        <topology evidence="1">Multi-pass membrane protein</topology>
    </subcellularLocation>
</comment>
<evidence type="ECO:0000256" key="5">
    <source>
        <dbReference type="ARBA" id="ARBA00022989"/>
    </source>
</evidence>
<feature type="transmembrane region" description="Helical" evidence="9">
    <location>
        <begin position="301"/>
        <end position="326"/>
    </location>
</feature>
<sequence length="421" mass="46744">MAAVEETTNPDVSAENIAPVAKVQLTWRDRLKSICTWRVLKMVLLGQSLSVLICGTSVTSTLLEAKYKVSTPTAQSFLNYILLALVFSIPLGQELYNHALIPATCVPVRRSGDDNIKVILKRRWWKYVIVALIDVEANYLVVKAYQYTTLTSIQLLDCVTIPVVLVLSWIFLHSRFKWVHYGGIAVCLLGVGSLVGADLLSGRDHVGGDDKLLGDMLCLLGAALYGVSNVAEEYVVRHFTRVEFLGMLGLFGSVICGLQLAILERHELATIQWSWQVGLLFVGFAVCLFALYTIFPTVIKLSSAVVVNLSILTADLYTLFIGLFLFHYTYHGLYFLAFILIVAGVVVYSTKPTSEAPPRNYEAMPGDSTTREEDDPASHQPLTVSQDLEQDRLVDDQERRHRDATRTLAQDPRGSPVDVMV</sequence>
<comment type="similarity">
    <text evidence="2">Belongs to the SLC35F solute transporter family.</text>
</comment>
<evidence type="ECO:0000256" key="4">
    <source>
        <dbReference type="ARBA" id="ARBA00022692"/>
    </source>
</evidence>
<evidence type="ECO:0000256" key="8">
    <source>
        <dbReference type="SAM" id="MobiDB-lite"/>
    </source>
</evidence>
<dbReference type="GO" id="GO:0022857">
    <property type="term" value="F:transmembrane transporter activity"/>
    <property type="evidence" value="ECO:0007669"/>
    <property type="project" value="InterPro"/>
</dbReference>
<dbReference type="GO" id="GO:0016020">
    <property type="term" value="C:membrane"/>
    <property type="evidence" value="ECO:0007669"/>
    <property type="project" value="UniProtKB-SubCell"/>
</dbReference>
<dbReference type="InParanoid" id="C3ZTQ9"/>
<evidence type="ECO:0008006" key="11">
    <source>
        <dbReference type="Google" id="ProtNLM"/>
    </source>
</evidence>
<protein>
    <recommendedName>
        <fullName evidence="11">EamA domain-containing protein</fullName>
    </recommendedName>
</protein>
<feature type="region of interest" description="Disordered" evidence="8">
    <location>
        <begin position="353"/>
        <end position="421"/>
    </location>
</feature>
<dbReference type="FunCoup" id="C3ZTQ9">
    <property type="interactions" value="57"/>
</dbReference>
<organism>
    <name type="scientific">Branchiostoma floridae</name>
    <name type="common">Florida lancelet</name>
    <name type="synonym">Amphioxus</name>
    <dbReference type="NCBI Taxonomy" id="7739"/>
    <lineage>
        <taxon>Eukaryota</taxon>
        <taxon>Metazoa</taxon>
        <taxon>Chordata</taxon>
        <taxon>Cephalochordata</taxon>
        <taxon>Leptocardii</taxon>
        <taxon>Amphioxiformes</taxon>
        <taxon>Branchiostomatidae</taxon>
        <taxon>Branchiostoma</taxon>
    </lineage>
</organism>
<dbReference type="PANTHER" id="PTHR14233:SF4">
    <property type="entry name" value="SOLUTE CARRIER FAMILY 35 MEMBER F2"/>
    <property type="match status" value="1"/>
</dbReference>